<sequence>MLVLLLLATLLGLSSAWMPEFDDPFLGTLVVSKRQFPLLTLEDHPELAHVFPTDQQLDKIWEALKDQWNYDDLYEDWYPRNPEAAFDRFEESHRASIGKFIASEFSYKVLNSSVTDRSQIPFDTLDQDAYFKVIVVDRARMEAFLDNEFNYRMRHISMSKKPWIPAEKLIQEMKECQYFKYGSASDEDFKYNKDSGGTMVYYKVSCMSHNDFHYIGLSYYDNEFVLQDIERSDVVKSKWSFLGLGKAKTATERWFEKSFVTISDLKLLLDFIRRELAEPVRKEYGQYLNAASIRVRD</sequence>
<reference evidence="3" key="1">
    <citation type="submission" date="2016-11" db="UniProtKB">
        <authorList>
            <consortium name="WormBaseParasite"/>
        </authorList>
    </citation>
    <scope>IDENTIFICATION</scope>
</reference>
<feature type="chain" id="PRO_5009313526" evidence="1">
    <location>
        <begin position="17"/>
        <end position="297"/>
    </location>
</feature>
<name>A0A1I7ZJ94_9BILA</name>
<organism evidence="2 3">
    <name type="scientific">Steinernema glaseri</name>
    <dbReference type="NCBI Taxonomy" id="37863"/>
    <lineage>
        <taxon>Eukaryota</taxon>
        <taxon>Metazoa</taxon>
        <taxon>Ecdysozoa</taxon>
        <taxon>Nematoda</taxon>
        <taxon>Chromadorea</taxon>
        <taxon>Rhabditida</taxon>
        <taxon>Tylenchina</taxon>
        <taxon>Panagrolaimomorpha</taxon>
        <taxon>Strongyloidoidea</taxon>
        <taxon>Steinernematidae</taxon>
        <taxon>Steinernema</taxon>
    </lineage>
</organism>
<accession>A0A1I7ZJ94</accession>
<protein>
    <submittedName>
        <fullName evidence="3">Uncharacterized protein</fullName>
    </submittedName>
</protein>
<dbReference type="Proteomes" id="UP000095287">
    <property type="component" value="Unplaced"/>
</dbReference>
<feature type="signal peptide" evidence="1">
    <location>
        <begin position="1"/>
        <end position="16"/>
    </location>
</feature>
<dbReference type="AlphaFoldDB" id="A0A1I7ZJ94"/>
<dbReference type="WBParaSite" id="L893_g26933.t1">
    <property type="protein sequence ID" value="L893_g26933.t1"/>
    <property type="gene ID" value="L893_g26933"/>
</dbReference>
<evidence type="ECO:0000313" key="3">
    <source>
        <dbReference type="WBParaSite" id="L893_g26933.t1"/>
    </source>
</evidence>
<proteinExistence type="predicted"/>
<evidence type="ECO:0000256" key="1">
    <source>
        <dbReference type="SAM" id="SignalP"/>
    </source>
</evidence>
<keyword evidence="1" id="KW-0732">Signal</keyword>
<keyword evidence="2" id="KW-1185">Reference proteome</keyword>
<evidence type="ECO:0000313" key="2">
    <source>
        <dbReference type="Proteomes" id="UP000095287"/>
    </source>
</evidence>